<dbReference type="InterPro" id="IPR001258">
    <property type="entry name" value="NHL_repeat"/>
</dbReference>
<dbReference type="Pfam" id="PF01436">
    <property type="entry name" value="NHL"/>
    <property type="match status" value="1"/>
</dbReference>
<dbReference type="PROSITE" id="PS51125">
    <property type="entry name" value="NHL"/>
    <property type="match status" value="2"/>
</dbReference>
<dbReference type="SUPFAM" id="SSF101898">
    <property type="entry name" value="NHL repeat"/>
    <property type="match status" value="1"/>
</dbReference>
<dbReference type="Proteomes" id="UP000014760">
    <property type="component" value="Unassembled WGS sequence"/>
</dbReference>
<dbReference type="Gene3D" id="2.120.10.30">
    <property type="entry name" value="TolB, C-terminal domain"/>
    <property type="match status" value="2"/>
</dbReference>
<evidence type="ECO:0000256" key="1">
    <source>
        <dbReference type="ARBA" id="ARBA00022737"/>
    </source>
</evidence>
<reference evidence="4" key="1">
    <citation type="submission" date="2012-12" db="EMBL/GenBank/DDBJ databases">
        <authorList>
            <person name="Hellsten U."/>
            <person name="Grimwood J."/>
            <person name="Chapman J.A."/>
            <person name="Shapiro H."/>
            <person name="Aerts A."/>
            <person name="Otillar R.P."/>
            <person name="Terry A.Y."/>
            <person name="Boore J.L."/>
            <person name="Simakov O."/>
            <person name="Marletaz F."/>
            <person name="Cho S.-J."/>
            <person name="Edsinger-Gonzales E."/>
            <person name="Havlak P."/>
            <person name="Kuo D.-H."/>
            <person name="Larsson T."/>
            <person name="Lv J."/>
            <person name="Arendt D."/>
            <person name="Savage R."/>
            <person name="Osoegawa K."/>
            <person name="de Jong P."/>
            <person name="Lindberg D.R."/>
            <person name="Seaver E.C."/>
            <person name="Weisblat D.A."/>
            <person name="Putnam N.H."/>
            <person name="Grigoriev I.V."/>
            <person name="Rokhsar D.S."/>
        </authorList>
    </citation>
    <scope>NUCLEOTIDE SEQUENCE</scope>
    <source>
        <strain evidence="4">I ESC-2004</strain>
    </source>
</reference>
<feature type="repeat" description="NHL" evidence="2">
    <location>
        <begin position="169"/>
        <end position="208"/>
    </location>
</feature>
<organism evidence="3 4">
    <name type="scientific">Capitella teleta</name>
    <name type="common">Polychaete worm</name>
    <dbReference type="NCBI Taxonomy" id="283909"/>
    <lineage>
        <taxon>Eukaryota</taxon>
        <taxon>Metazoa</taxon>
        <taxon>Spiralia</taxon>
        <taxon>Lophotrochozoa</taxon>
        <taxon>Annelida</taxon>
        <taxon>Polychaeta</taxon>
        <taxon>Sedentaria</taxon>
        <taxon>Scolecida</taxon>
        <taxon>Capitellidae</taxon>
        <taxon>Capitella</taxon>
    </lineage>
</organism>
<dbReference type="EnsemblMetazoa" id="CapteT46566">
    <property type="protein sequence ID" value="CapteP46566"/>
    <property type="gene ID" value="CapteG46566"/>
</dbReference>
<dbReference type="InterPro" id="IPR050952">
    <property type="entry name" value="TRIM-NHL_E3_ligases"/>
</dbReference>
<accession>X2B4K6</accession>
<dbReference type="GO" id="GO:0061630">
    <property type="term" value="F:ubiquitin protein ligase activity"/>
    <property type="evidence" value="ECO:0007669"/>
    <property type="project" value="TreeGrafter"/>
</dbReference>
<dbReference type="GO" id="GO:0043161">
    <property type="term" value="P:proteasome-mediated ubiquitin-dependent protein catabolic process"/>
    <property type="evidence" value="ECO:0007669"/>
    <property type="project" value="TreeGrafter"/>
</dbReference>
<sequence>GLHFLQNGHLAVALYGAKNIQVYDDQGKLTSAFRASGEDLWPRDITVLQNNIILVADSHTQKIRPFKMDAYTSKKDFADLHARHLFKEPTSVAVCHRKKHIVVSDTGNNDITILNTNGQLQHRFGCHGNGDVEFDNPEFISVDPFTDRIIVSDCNNHCVKIYDFEGRFVCRIGEHGQQVGQLSHPGGVVADDQGNIIVADGANNRVCV</sequence>
<dbReference type="OrthoDB" id="10039644at2759"/>
<evidence type="ECO:0000313" key="4">
    <source>
        <dbReference type="Proteomes" id="UP000014760"/>
    </source>
</evidence>
<evidence type="ECO:0000256" key="2">
    <source>
        <dbReference type="PROSITE-ProRule" id="PRU00504"/>
    </source>
</evidence>
<dbReference type="PANTHER" id="PTHR24104">
    <property type="entry name" value="E3 UBIQUITIN-PROTEIN LIGASE NHLRC1-RELATED"/>
    <property type="match status" value="1"/>
</dbReference>
<dbReference type="HOGENOM" id="CLU_1323743_0_0_1"/>
<dbReference type="EMBL" id="AMQN01000100">
    <property type="status" value="NOT_ANNOTATED_CDS"/>
    <property type="molecule type" value="Genomic_DNA"/>
</dbReference>
<proteinExistence type="predicted"/>
<protein>
    <submittedName>
        <fullName evidence="3">Uncharacterized protein</fullName>
    </submittedName>
</protein>
<dbReference type="Pfam" id="PF17170">
    <property type="entry name" value="DUF5128"/>
    <property type="match status" value="1"/>
</dbReference>
<dbReference type="GO" id="GO:0000209">
    <property type="term" value="P:protein polyubiquitination"/>
    <property type="evidence" value="ECO:0007669"/>
    <property type="project" value="TreeGrafter"/>
</dbReference>
<dbReference type="InterPro" id="IPR011042">
    <property type="entry name" value="6-blade_b-propeller_TolB-like"/>
</dbReference>
<dbReference type="AlphaFoldDB" id="X2B4K6"/>
<evidence type="ECO:0000313" key="3">
    <source>
        <dbReference type="EnsemblMetazoa" id="CapteP46566"/>
    </source>
</evidence>
<reference evidence="4" key="2">
    <citation type="journal article" date="2013" name="Nature">
        <title>Insights into bilaterian evolution from three spiralian genomes.</title>
        <authorList>
            <person name="Simakov O."/>
            <person name="Marletaz F."/>
            <person name="Cho S.J."/>
            <person name="Edsinger-Gonzales E."/>
            <person name="Havlak P."/>
            <person name="Hellsten U."/>
            <person name="Kuo D.H."/>
            <person name="Larsson T."/>
            <person name="Lv J."/>
            <person name="Arendt D."/>
            <person name="Savage R."/>
            <person name="Osoegawa K."/>
            <person name="de Jong P."/>
            <person name="Grimwood J."/>
            <person name="Chapman J.A."/>
            <person name="Shapiro H."/>
            <person name="Aerts A."/>
            <person name="Otillar R.P."/>
            <person name="Terry A.Y."/>
            <person name="Boore J.L."/>
            <person name="Grigoriev I.V."/>
            <person name="Lindberg D.R."/>
            <person name="Seaver E.C."/>
            <person name="Weisblat D.A."/>
            <person name="Putnam N.H."/>
            <person name="Rokhsar D.S."/>
        </authorList>
    </citation>
    <scope>NUCLEOTIDE SEQUENCE</scope>
    <source>
        <strain evidence="4">I ESC-2004</strain>
    </source>
</reference>
<keyword evidence="1" id="KW-0677">Repeat</keyword>
<keyword evidence="4" id="KW-1185">Reference proteome</keyword>
<feature type="repeat" description="NHL" evidence="2">
    <location>
        <begin position="121"/>
        <end position="165"/>
    </location>
</feature>
<name>X2B4K6_CAPTE</name>
<dbReference type="PANTHER" id="PTHR24104:SF57">
    <property type="entry name" value="BEE-MILK PROTEIN"/>
    <property type="match status" value="1"/>
</dbReference>
<dbReference type="OMA" id="VADTHYM"/>
<reference evidence="3" key="3">
    <citation type="submission" date="2015-06" db="UniProtKB">
        <authorList>
            <consortium name="EnsemblMetazoa"/>
        </authorList>
    </citation>
    <scope>IDENTIFICATION</scope>
</reference>